<protein>
    <submittedName>
        <fullName evidence="1">Uncharacterized protein</fullName>
    </submittedName>
</protein>
<dbReference type="AlphaFoldDB" id="A0A836CAZ5"/>
<dbReference type="Proteomes" id="UP000664859">
    <property type="component" value="Unassembled WGS sequence"/>
</dbReference>
<reference evidence="1" key="1">
    <citation type="submission" date="2021-02" db="EMBL/GenBank/DDBJ databases">
        <title>First Annotated Genome of the Yellow-green Alga Tribonema minus.</title>
        <authorList>
            <person name="Mahan K.M."/>
        </authorList>
    </citation>
    <scope>NUCLEOTIDE SEQUENCE</scope>
    <source>
        <strain evidence="1">UTEX B ZZ1240</strain>
    </source>
</reference>
<name>A0A836CAZ5_9STRA</name>
<proteinExistence type="predicted"/>
<evidence type="ECO:0000313" key="2">
    <source>
        <dbReference type="Proteomes" id="UP000664859"/>
    </source>
</evidence>
<organism evidence="1 2">
    <name type="scientific">Tribonema minus</name>
    <dbReference type="NCBI Taxonomy" id="303371"/>
    <lineage>
        <taxon>Eukaryota</taxon>
        <taxon>Sar</taxon>
        <taxon>Stramenopiles</taxon>
        <taxon>Ochrophyta</taxon>
        <taxon>PX clade</taxon>
        <taxon>Xanthophyceae</taxon>
        <taxon>Tribonematales</taxon>
        <taxon>Tribonemataceae</taxon>
        <taxon>Tribonema</taxon>
    </lineage>
</organism>
<comment type="caution">
    <text evidence="1">The sequence shown here is derived from an EMBL/GenBank/DDBJ whole genome shotgun (WGS) entry which is preliminary data.</text>
</comment>
<evidence type="ECO:0000313" key="1">
    <source>
        <dbReference type="EMBL" id="KAG5179695.1"/>
    </source>
</evidence>
<dbReference type="EMBL" id="JAFCMP010000445">
    <property type="protein sequence ID" value="KAG5179695.1"/>
    <property type="molecule type" value="Genomic_DNA"/>
</dbReference>
<gene>
    <name evidence="1" type="ORF">JKP88DRAFT_241688</name>
</gene>
<sequence>MEALRCGMQVVSATGIRETPPSAACDSPGGIGVLRAAAHHWSSRPWENSRSTMMTNSRTLLASRGRRLWQPLHVREAPRSMHVAMWPHSGHMHVLPASPPGSMMRVLDSGRWLICVTEACLCVRRQRTQWHWRCIAAPDGVHRTHPAVSYRCELERTSLYQRNGHLCPETSTQLGCSGCSQVQPAMKALLAAEKAAMNSFEPEELMRSVMIVLRHQ</sequence>
<accession>A0A836CAZ5</accession>
<keyword evidence="2" id="KW-1185">Reference proteome</keyword>